<proteinExistence type="predicted"/>
<evidence type="ECO:0000313" key="4">
    <source>
        <dbReference type="EMBL" id="CDE34436.1"/>
    </source>
</evidence>
<feature type="signal peptide" evidence="2">
    <location>
        <begin position="1"/>
        <end position="23"/>
    </location>
</feature>
<evidence type="ECO:0000259" key="3">
    <source>
        <dbReference type="Pfam" id="PF19838"/>
    </source>
</evidence>
<feature type="chain" id="PRO_5004434427" description="LPS-assembly protein LptD central domain-containing protein" evidence="2">
    <location>
        <begin position="24"/>
        <end position="964"/>
    </location>
</feature>
<dbReference type="InterPro" id="IPR045659">
    <property type="entry name" value="LptD_2"/>
</dbReference>
<feature type="compositionally biased region" description="Acidic residues" evidence="1">
    <location>
        <begin position="799"/>
        <end position="812"/>
    </location>
</feature>
<dbReference type="AlphaFoldDB" id="R7H553"/>
<name>R7H553_9BACT</name>
<feature type="region of interest" description="Disordered" evidence="1">
    <location>
        <begin position="791"/>
        <end position="834"/>
    </location>
</feature>
<keyword evidence="2" id="KW-0732">Signal</keyword>
<dbReference type="GO" id="GO:1990351">
    <property type="term" value="C:transporter complex"/>
    <property type="evidence" value="ECO:0007669"/>
    <property type="project" value="TreeGrafter"/>
</dbReference>
<accession>R7H553</accession>
<dbReference type="EMBL" id="CBIT010000239">
    <property type="protein sequence ID" value="CDE34436.1"/>
    <property type="molecule type" value="Genomic_DNA"/>
</dbReference>
<evidence type="ECO:0000256" key="2">
    <source>
        <dbReference type="SAM" id="SignalP"/>
    </source>
</evidence>
<dbReference type="PANTHER" id="PTHR30189">
    <property type="entry name" value="LPS-ASSEMBLY PROTEIN"/>
    <property type="match status" value="1"/>
</dbReference>
<dbReference type="Pfam" id="PF19838">
    <property type="entry name" value="LptD_2"/>
    <property type="match status" value="1"/>
</dbReference>
<feature type="domain" description="LPS-assembly protein LptD central" evidence="3">
    <location>
        <begin position="261"/>
        <end position="738"/>
    </location>
</feature>
<dbReference type="Proteomes" id="UP000018072">
    <property type="component" value="Unassembled WGS sequence"/>
</dbReference>
<gene>
    <name evidence="4" type="ORF">BN741_00031</name>
</gene>
<dbReference type="InterPro" id="IPR050218">
    <property type="entry name" value="LptD"/>
</dbReference>
<organism evidence="4">
    <name type="scientific">Leyella stercorea CAG:629</name>
    <dbReference type="NCBI Taxonomy" id="1263103"/>
    <lineage>
        <taxon>Bacteria</taxon>
        <taxon>Pseudomonadati</taxon>
        <taxon>Bacteroidota</taxon>
        <taxon>Bacteroidia</taxon>
        <taxon>Bacteroidales</taxon>
        <taxon>Prevotellaceae</taxon>
        <taxon>Leyella</taxon>
    </lineage>
</organism>
<sequence>MRTKTAIALLLCAIMFVMASADAPSKQRKKRAKVLRDSIEISDIADTILRDSLLSANDTMLTLTVDTTLALGVDTTKMDSLQLAIYHHNKAIDDSIRLDSINRQRAGGINSPVNYSANDSLVYDAVTKTARLYGSSTVKYENMDLAAERIHMSLDSSLVHATGAKDKADTTGMTLFGTPVFSMGSDKYESDTMAFNFKTKKGLISNVYTQQEDGFLRSEISKRSPNGEIFLQHGRYTTCDAKDPDFYIALSRAKVRPGKEVVFGPAYLVVADVPLPFAIPYGFFPFTKSYSSGFIMPTYGDESNRGFYLRDGGYYFAISDKMDLKLLGEIYTKGSWGLSAAMNYTKRYRFSGSFYASFQNTQTGDKGMPDFTRQKSFKIQWSHRQDQKANPYSSLSASVNFATSSYERNNLSSLYNPQTLTQSTRTSSVSWSTTFSSIGLSLSSTANLSQNMRDSSIAMTLPDLNISLSRFYPFKRKHAAGDERWYEKISMSYTGHISNSINTKEDKLLHSNLIKDWRNGWNHSIPISGNFTLFNYINISPSFNFQDRMYTHKVMRSWDAGVQREVCDTIYGFNNVYNYSMSIGASTKLYGFYMPSRKIFGDKIQAIRHVLTPSVSFSYAPDFSASRYGYYKTYQRTNADGSVDLVEYSPYKDQLFGVPGKGKTGNIAFDLSNNVEMKVKSSKDSTGFKKLSIIDELGLSMSYNMAAKEKPLSDLTMRIRLKWWKNYTFNMTAVFASYAYELDKNGRPYVGNHTLWGMGKFGRFQGTSQNFSFTLTPDKLKKWFCGGDDNDRKKRNGKDDEEGIDTDVESNVDDTMVNAQRSTRKKSGGGKAETDADGYMRFNMPWSLTFGYGITMRENTGGKFNTKTMRYPYKFSQNLNVSGNLRLSDGWNISFSSGYDFDQKKLSMTTASLQRDLHCFNMACSVVLAPYTSYNFSFRCNAATLTDALKYDKRSGYSNAVQWY</sequence>
<evidence type="ECO:0000256" key="1">
    <source>
        <dbReference type="SAM" id="MobiDB-lite"/>
    </source>
</evidence>
<comment type="caution">
    <text evidence="4">The sequence shown here is derived from an EMBL/GenBank/DDBJ whole genome shotgun (WGS) entry which is preliminary data.</text>
</comment>
<dbReference type="GO" id="GO:0009279">
    <property type="term" value="C:cell outer membrane"/>
    <property type="evidence" value="ECO:0007669"/>
    <property type="project" value="TreeGrafter"/>
</dbReference>
<dbReference type="PANTHER" id="PTHR30189:SF1">
    <property type="entry name" value="LPS-ASSEMBLY PROTEIN LPTD"/>
    <property type="match status" value="1"/>
</dbReference>
<dbReference type="STRING" id="1263103.BN741_00031"/>
<protein>
    <recommendedName>
        <fullName evidence="3">LPS-assembly protein LptD central domain-containing protein</fullName>
    </recommendedName>
</protein>
<reference evidence="4" key="1">
    <citation type="submission" date="2012-11" db="EMBL/GenBank/DDBJ databases">
        <title>Dependencies among metagenomic species, viruses, plasmids and units of genetic variation.</title>
        <authorList>
            <person name="Nielsen H.B."/>
            <person name="Almeida M."/>
            <person name="Juncker A.S."/>
            <person name="Rasmussen S."/>
            <person name="Li J."/>
            <person name="Sunagawa S."/>
            <person name="Plichta D."/>
            <person name="Gautier L."/>
            <person name="Le Chatelier E."/>
            <person name="Peletier E."/>
            <person name="Bonde I."/>
            <person name="Nielsen T."/>
            <person name="Manichanh C."/>
            <person name="Arumugam M."/>
            <person name="Batto J."/>
            <person name="Santos M.B.Q.D."/>
            <person name="Blom N."/>
            <person name="Borruel N."/>
            <person name="Burgdorf K.S."/>
            <person name="Boumezbeur F."/>
            <person name="Casellas F."/>
            <person name="Dore J."/>
            <person name="Guarner F."/>
            <person name="Hansen T."/>
            <person name="Hildebrand F."/>
            <person name="Kaas R.S."/>
            <person name="Kennedy S."/>
            <person name="Kristiansen K."/>
            <person name="Kultima J.R."/>
            <person name="Leonard P."/>
            <person name="Levenez F."/>
            <person name="Lund O."/>
            <person name="Moumen B."/>
            <person name="Le Paslier D."/>
            <person name="Pons N."/>
            <person name="Pedersen O."/>
            <person name="Prifti E."/>
            <person name="Qin J."/>
            <person name="Raes J."/>
            <person name="Tap J."/>
            <person name="Tims S."/>
            <person name="Ussery D.W."/>
            <person name="Yamada T."/>
            <person name="MetaHit consortium"/>
            <person name="Renault P."/>
            <person name="Sicheritz-Ponten T."/>
            <person name="Bork P."/>
            <person name="Wang J."/>
            <person name="Brunak S."/>
            <person name="Ehrlich S.D."/>
        </authorList>
    </citation>
    <scope>NUCLEOTIDE SEQUENCE [LARGE SCALE GENOMIC DNA]</scope>
</reference>